<evidence type="ECO:0000256" key="1">
    <source>
        <dbReference type="SAM" id="MobiDB-lite"/>
    </source>
</evidence>
<dbReference type="Proteomes" id="UP000683360">
    <property type="component" value="Unassembled WGS sequence"/>
</dbReference>
<feature type="compositionally biased region" description="Basic and acidic residues" evidence="1">
    <location>
        <begin position="235"/>
        <end position="245"/>
    </location>
</feature>
<reference evidence="2" key="1">
    <citation type="submission" date="2021-03" db="EMBL/GenBank/DDBJ databases">
        <authorList>
            <person name="Bekaert M."/>
        </authorList>
    </citation>
    <scope>NUCLEOTIDE SEQUENCE</scope>
</reference>
<dbReference type="EMBL" id="CAJPWZ010003318">
    <property type="protein sequence ID" value="CAG2256903.1"/>
    <property type="molecule type" value="Genomic_DNA"/>
</dbReference>
<proteinExistence type="predicted"/>
<gene>
    <name evidence="2" type="ORF">MEDL_68156</name>
</gene>
<accession>A0A8S3VR56</accession>
<name>A0A8S3VR56_MYTED</name>
<feature type="region of interest" description="Disordered" evidence="1">
    <location>
        <begin position="224"/>
        <end position="245"/>
    </location>
</feature>
<sequence length="292" mass="33070">MSQFLFLGTVVNFTLAKRQEILDKSTVSEALQQRLCQFSLSKDKLFSVSLEQLQEELNKAPPVVKVDVKVTDGRRFVKTAQANNPSSQFTKRPAFLVPTIPVGRKLKLLRERSRTQPNSVHRSKLMGWGAYLEWQDSISLWSGVSVEEHINLLEMRAVFLLSGTLATGRRRSEIHALSISESCLRLRLISLQLLFSLIHLLAKNQLPDKGSGLITIPALPPTADNQSRLEKKHSCKESSDKEIDDAAKDWRRLSLDREGGKKQRREKRITIINNNDTVEVQIEEDTNSGDDQ</sequence>
<dbReference type="AlphaFoldDB" id="A0A8S3VR56"/>
<organism evidence="2 3">
    <name type="scientific">Mytilus edulis</name>
    <name type="common">Blue mussel</name>
    <dbReference type="NCBI Taxonomy" id="6550"/>
    <lineage>
        <taxon>Eukaryota</taxon>
        <taxon>Metazoa</taxon>
        <taxon>Spiralia</taxon>
        <taxon>Lophotrochozoa</taxon>
        <taxon>Mollusca</taxon>
        <taxon>Bivalvia</taxon>
        <taxon>Autobranchia</taxon>
        <taxon>Pteriomorphia</taxon>
        <taxon>Mytilida</taxon>
        <taxon>Mytiloidea</taxon>
        <taxon>Mytilidae</taxon>
        <taxon>Mytilinae</taxon>
        <taxon>Mytilus</taxon>
    </lineage>
</organism>
<protein>
    <submittedName>
        <fullName evidence="2">Uncharacterized protein</fullName>
    </submittedName>
</protein>
<keyword evidence="3" id="KW-1185">Reference proteome</keyword>
<evidence type="ECO:0000313" key="3">
    <source>
        <dbReference type="Proteomes" id="UP000683360"/>
    </source>
</evidence>
<evidence type="ECO:0000313" key="2">
    <source>
        <dbReference type="EMBL" id="CAG2256903.1"/>
    </source>
</evidence>
<comment type="caution">
    <text evidence="2">The sequence shown here is derived from an EMBL/GenBank/DDBJ whole genome shotgun (WGS) entry which is preliminary data.</text>
</comment>